<feature type="region of interest" description="Disordered" evidence="2">
    <location>
        <begin position="810"/>
        <end position="832"/>
    </location>
</feature>
<dbReference type="Gene3D" id="2.30.42.10">
    <property type="match status" value="1"/>
</dbReference>
<dbReference type="AlphaFoldDB" id="A0ABD3PG63"/>
<feature type="region of interest" description="Disordered" evidence="2">
    <location>
        <begin position="369"/>
        <end position="394"/>
    </location>
</feature>
<dbReference type="Proteomes" id="UP001530400">
    <property type="component" value="Unassembled WGS sequence"/>
</dbReference>
<evidence type="ECO:0000256" key="1">
    <source>
        <dbReference type="SAM" id="Coils"/>
    </source>
</evidence>
<reference evidence="4 5" key="1">
    <citation type="submission" date="2024-10" db="EMBL/GenBank/DDBJ databases">
        <title>Updated reference genomes for cyclostephanoid diatoms.</title>
        <authorList>
            <person name="Roberts W.R."/>
            <person name="Alverson A.J."/>
        </authorList>
    </citation>
    <scope>NUCLEOTIDE SEQUENCE [LARGE SCALE GENOMIC DNA]</scope>
    <source>
        <strain evidence="4 5">AJA010-31</strain>
    </source>
</reference>
<feature type="region of interest" description="Disordered" evidence="2">
    <location>
        <begin position="773"/>
        <end position="798"/>
    </location>
</feature>
<evidence type="ECO:0000256" key="2">
    <source>
        <dbReference type="SAM" id="MobiDB-lite"/>
    </source>
</evidence>
<keyword evidence="1" id="KW-0175">Coiled coil</keyword>
<feature type="domain" description="PDZ" evidence="3">
    <location>
        <begin position="413"/>
        <end position="447"/>
    </location>
</feature>
<evidence type="ECO:0000313" key="5">
    <source>
        <dbReference type="Proteomes" id="UP001530400"/>
    </source>
</evidence>
<feature type="compositionally biased region" description="Polar residues" evidence="2">
    <location>
        <begin position="369"/>
        <end position="385"/>
    </location>
</feature>
<organism evidence="4 5">
    <name type="scientific">Cyclotella atomus</name>
    <dbReference type="NCBI Taxonomy" id="382360"/>
    <lineage>
        <taxon>Eukaryota</taxon>
        <taxon>Sar</taxon>
        <taxon>Stramenopiles</taxon>
        <taxon>Ochrophyta</taxon>
        <taxon>Bacillariophyta</taxon>
        <taxon>Coscinodiscophyceae</taxon>
        <taxon>Thalassiosirophycidae</taxon>
        <taxon>Stephanodiscales</taxon>
        <taxon>Stephanodiscaceae</taxon>
        <taxon>Cyclotella</taxon>
    </lineage>
</organism>
<dbReference type="PROSITE" id="PS50106">
    <property type="entry name" value="PDZ"/>
    <property type="match status" value="1"/>
</dbReference>
<comment type="caution">
    <text evidence="4">The sequence shown here is derived from an EMBL/GenBank/DDBJ whole genome shotgun (WGS) entry which is preliminary data.</text>
</comment>
<dbReference type="InterPro" id="IPR001478">
    <property type="entry name" value="PDZ"/>
</dbReference>
<feature type="coiled-coil region" evidence="1">
    <location>
        <begin position="100"/>
        <end position="156"/>
    </location>
</feature>
<evidence type="ECO:0000259" key="3">
    <source>
        <dbReference type="PROSITE" id="PS50106"/>
    </source>
</evidence>
<protein>
    <recommendedName>
        <fullName evidence="3">PDZ domain-containing protein</fullName>
    </recommendedName>
</protein>
<feature type="compositionally biased region" description="Polar residues" evidence="2">
    <location>
        <begin position="14"/>
        <end position="25"/>
    </location>
</feature>
<sequence length="1055" mass="117187">MKPHNDVSAVKAKPTSSHVKPNVTPTPKKLAKQVPPAPKLPNALLSIKQIPTAKPAPTKPLHTSTKPTAKSALIKSKPSTLKSQLKYQIASLKHAKKQRILQKEHERQLALKEAQQKQKQEEMMILLKQKEEERRSKEKERQLQEAVRREKIIRKEVGSCVSQLVKRVEVRVGWEQSRGVPYQIGECLQFLVTEVEKRIKPQFRGGYSAGMMPFSVYPVQMLHRQVITPMHPMHMVPYQAASAPVSVKPKVTQPKPLILHPNPMEKYSPFGDSYKVLEDKICMVKKAGESFGVTLRFESRSVLVPRDDEVNGSVVKSEAGGANLTVKAESVQSTTSPASVPSVDVAGAASTSNPASALNLLKNGATPLSTAANSVPNTSHAASNQKPKKKRRRRVNYGVMMVTDASANFIPAPGGKHSQGLKYGDLILEINGRNVGGLTFTEACKAISTITVEDKTGIISCSLKVARMIQIKAVATPQPISAIPLNSGSMNDSALVSRHVAMPSTSAMSLPHTPPIPFIVIGDKVSGEFTASEWQTLVQSLTLIRRELSTGLALQPVSQKAVLVECLKRNEVRTILQQRSLETIEMKLSYEEKKINSEMKRLAENHWTLAWKSEVENDADNEHNALFQDPLTDAKRSLLRSLARPTTGCRCGSTTHEFVNDPKCVLYRDVNADDTTNHDTVDNIKEATKKSKARNAMEAAYIQRFVQLRAETEAAKLEAEFILNMEMKQSSEMGKAVFAPKLLCTMVLSAIASLTDEMPNDDHHMIDSSAVDKNVGSGQVREEVAVAESSDEDSDDEDVPLTALAQVGSKREQVNVASASPKRLKLNSETQTKNNPSPYFLAKLLKYISKTYGHLYQEPTHLEYAWQQRSRSNLTAPLPREVMFKGNPRKPGSRSFENIQFILGDERMARLGNHSAPSISDEWMISHLASDKVTGLCHEIDVLESLGLIEVKANGNISLTSGWQKRVPQILLNEMRDDWGSEKDAHNLYCIHSTVRSIENHWECIEEEGWRRTLDGEETFDIDFDDDEYEMRRQIFSENYQSYVNAGTGVGDFGC</sequence>
<evidence type="ECO:0000313" key="4">
    <source>
        <dbReference type="EMBL" id="KAL3786939.1"/>
    </source>
</evidence>
<gene>
    <name evidence="4" type="ORF">ACHAWO_013778</name>
</gene>
<dbReference type="InterPro" id="IPR036034">
    <property type="entry name" value="PDZ_sf"/>
</dbReference>
<dbReference type="EMBL" id="JALLPJ020000630">
    <property type="protein sequence ID" value="KAL3786939.1"/>
    <property type="molecule type" value="Genomic_DNA"/>
</dbReference>
<proteinExistence type="predicted"/>
<name>A0ABD3PG63_9STRA</name>
<feature type="compositionally biased region" description="Acidic residues" evidence="2">
    <location>
        <begin position="789"/>
        <end position="798"/>
    </location>
</feature>
<dbReference type="SUPFAM" id="SSF50156">
    <property type="entry name" value="PDZ domain-like"/>
    <property type="match status" value="1"/>
</dbReference>
<accession>A0ABD3PG63</accession>
<feature type="region of interest" description="Disordered" evidence="2">
    <location>
        <begin position="1"/>
        <end position="71"/>
    </location>
</feature>
<keyword evidence="5" id="KW-1185">Reference proteome</keyword>